<dbReference type="InterPro" id="IPR050736">
    <property type="entry name" value="Sensor_HK_Regulatory"/>
</dbReference>
<accession>A0ABD6CRR0</accession>
<dbReference type="InterPro" id="IPR005467">
    <property type="entry name" value="His_kinase_dom"/>
</dbReference>
<dbReference type="SMART" id="SM00388">
    <property type="entry name" value="HisKA"/>
    <property type="match status" value="1"/>
</dbReference>
<dbReference type="InterPro" id="IPR036890">
    <property type="entry name" value="HATPase_C_sf"/>
</dbReference>
<comment type="caution">
    <text evidence="10">The sequence shown here is derived from an EMBL/GenBank/DDBJ whole genome shotgun (WGS) entry which is preliminary data.</text>
</comment>
<keyword evidence="3" id="KW-0597">Phosphoprotein</keyword>
<gene>
    <name evidence="10" type="ORF">ACFSBX_12540</name>
</gene>
<evidence type="ECO:0000256" key="5">
    <source>
        <dbReference type="ARBA" id="ARBA00022777"/>
    </source>
</evidence>
<dbReference type="InterPro" id="IPR004358">
    <property type="entry name" value="Sig_transdc_His_kin-like_C"/>
</dbReference>
<dbReference type="EMBL" id="JBHUDK010000011">
    <property type="protein sequence ID" value="MFD1599782.1"/>
    <property type="molecule type" value="Genomic_DNA"/>
</dbReference>
<dbReference type="Pfam" id="PF02518">
    <property type="entry name" value="HATPase_c"/>
    <property type="match status" value="1"/>
</dbReference>
<evidence type="ECO:0000313" key="11">
    <source>
        <dbReference type="Proteomes" id="UP001597085"/>
    </source>
</evidence>
<dbReference type="Gene3D" id="3.30.565.10">
    <property type="entry name" value="Histidine kinase-like ATPase, C-terminal domain"/>
    <property type="match status" value="1"/>
</dbReference>
<evidence type="ECO:0000256" key="2">
    <source>
        <dbReference type="ARBA" id="ARBA00012438"/>
    </source>
</evidence>
<dbReference type="PROSITE" id="PS50109">
    <property type="entry name" value="HIS_KIN"/>
    <property type="match status" value="1"/>
</dbReference>
<reference evidence="10 11" key="1">
    <citation type="journal article" date="2019" name="Int. J. Syst. Evol. Microbiol.">
        <title>The Global Catalogue of Microorganisms (GCM) 10K type strain sequencing project: providing services to taxonomists for standard genome sequencing and annotation.</title>
        <authorList>
            <consortium name="The Broad Institute Genomics Platform"/>
            <consortium name="The Broad Institute Genome Sequencing Center for Infectious Disease"/>
            <person name="Wu L."/>
            <person name="Ma J."/>
        </authorList>
    </citation>
    <scope>NUCLEOTIDE SEQUENCE [LARGE SCALE GENOMIC DNA]</scope>
    <source>
        <strain evidence="10 11">CGMCC 1.12121</strain>
    </source>
</reference>
<evidence type="ECO:0000256" key="7">
    <source>
        <dbReference type="SAM" id="MobiDB-lite"/>
    </source>
</evidence>
<dbReference type="InterPro" id="IPR035965">
    <property type="entry name" value="PAS-like_dom_sf"/>
</dbReference>
<dbReference type="RefSeq" id="WP_256422310.1">
    <property type="nucleotide sequence ID" value="NZ_JANHDI010000012.1"/>
</dbReference>
<dbReference type="PROSITE" id="PS50112">
    <property type="entry name" value="PAS"/>
    <property type="match status" value="1"/>
</dbReference>
<dbReference type="InterPro" id="IPR003594">
    <property type="entry name" value="HATPase_dom"/>
</dbReference>
<dbReference type="SUPFAM" id="SSF47384">
    <property type="entry name" value="Homodimeric domain of signal transducing histidine kinase"/>
    <property type="match status" value="1"/>
</dbReference>
<evidence type="ECO:0000256" key="4">
    <source>
        <dbReference type="ARBA" id="ARBA00022679"/>
    </source>
</evidence>
<keyword evidence="5 10" id="KW-0418">Kinase</keyword>
<dbReference type="PANTHER" id="PTHR43711:SF1">
    <property type="entry name" value="HISTIDINE KINASE 1"/>
    <property type="match status" value="1"/>
</dbReference>
<dbReference type="Pfam" id="PF00512">
    <property type="entry name" value="HisKA"/>
    <property type="match status" value="1"/>
</dbReference>
<dbReference type="InterPro" id="IPR036097">
    <property type="entry name" value="HisK_dim/P_sf"/>
</dbReference>
<dbReference type="EC" id="2.7.13.3" evidence="2"/>
<dbReference type="InterPro" id="IPR003661">
    <property type="entry name" value="HisK_dim/P_dom"/>
</dbReference>
<evidence type="ECO:0000256" key="6">
    <source>
        <dbReference type="ARBA" id="ARBA00023012"/>
    </source>
</evidence>
<dbReference type="Proteomes" id="UP001597085">
    <property type="component" value="Unassembled WGS sequence"/>
</dbReference>
<dbReference type="GO" id="GO:0004673">
    <property type="term" value="F:protein histidine kinase activity"/>
    <property type="evidence" value="ECO:0007669"/>
    <property type="project" value="UniProtKB-EC"/>
</dbReference>
<dbReference type="InterPro" id="IPR000014">
    <property type="entry name" value="PAS"/>
</dbReference>
<dbReference type="CDD" id="cd00082">
    <property type="entry name" value="HisKA"/>
    <property type="match status" value="1"/>
</dbReference>
<keyword evidence="4" id="KW-0808">Transferase</keyword>
<sequence length="362" mass="38883">MTRGDGGIDVETVSRNQMEPVVAVNTDGSVAFANERFYEISQLTSEPVIGSDFAVFGRVVEDGFEALEAAVETVSSGESTEERVELSMSHPETAPVPRRLPAEARVTPIRTDGETEGAIVSLRRIGTRKAYERQLERQNERLEEFASVVAHDLRNPLNVAEGHVQLAAAECDSAHLAEAEDALGRMWTIIDDTLTLAKHGQDVGTKEHVTLSTLLERCWATVETDDASLAVESDLTIEADPDRLRNLFENLIRNAAEHGSASRRASDDAAEHGSASGGGVTVRVGAIDGSETGFYVADDGPGIPPEERDRVFDLGYTTAEAGTGYGLAIVKWIAEAHGWDVTVTEGDDGGARFEFTGVDIVG</sequence>
<keyword evidence="6" id="KW-0902">Two-component regulatory system</keyword>
<dbReference type="Pfam" id="PF08448">
    <property type="entry name" value="PAS_4"/>
    <property type="match status" value="1"/>
</dbReference>
<evidence type="ECO:0000256" key="3">
    <source>
        <dbReference type="ARBA" id="ARBA00022553"/>
    </source>
</evidence>
<dbReference type="CDD" id="cd00075">
    <property type="entry name" value="HATPase"/>
    <property type="match status" value="1"/>
</dbReference>
<dbReference type="PANTHER" id="PTHR43711">
    <property type="entry name" value="TWO-COMPONENT HISTIDINE KINASE"/>
    <property type="match status" value="1"/>
</dbReference>
<dbReference type="Gene3D" id="3.30.450.20">
    <property type="entry name" value="PAS domain"/>
    <property type="match status" value="1"/>
</dbReference>
<dbReference type="AlphaFoldDB" id="A0ABD6CRR0"/>
<organism evidence="10 11">
    <name type="scientific">Halobellus rarus</name>
    <dbReference type="NCBI Taxonomy" id="1126237"/>
    <lineage>
        <taxon>Archaea</taxon>
        <taxon>Methanobacteriati</taxon>
        <taxon>Methanobacteriota</taxon>
        <taxon>Stenosarchaea group</taxon>
        <taxon>Halobacteria</taxon>
        <taxon>Halobacteriales</taxon>
        <taxon>Haloferacaceae</taxon>
        <taxon>Halobellus</taxon>
    </lineage>
</organism>
<feature type="domain" description="Histidine kinase" evidence="8">
    <location>
        <begin position="148"/>
        <end position="356"/>
    </location>
</feature>
<dbReference type="GO" id="GO:0000160">
    <property type="term" value="P:phosphorelay signal transduction system"/>
    <property type="evidence" value="ECO:0007669"/>
    <property type="project" value="UniProtKB-KW"/>
</dbReference>
<feature type="region of interest" description="Disordered" evidence="7">
    <location>
        <begin position="259"/>
        <end position="281"/>
    </location>
</feature>
<dbReference type="SUPFAM" id="SSF55874">
    <property type="entry name" value="ATPase domain of HSP90 chaperone/DNA topoisomerase II/histidine kinase"/>
    <property type="match status" value="1"/>
</dbReference>
<evidence type="ECO:0000256" key="1">
    <source>
        <dbReference type="ARBA" id="ARBA00000085"/>
    </source>
</evidence>
<proteinExistence type="predicted"/>
<evidence type="ECO:0000259" key="9">
    <source>
        <dbReference type="PROSITE" id="PS50112"/>
    </source>
</evidence>
<dbReference type="PRINTS" id="PR00344">
    <property type="entry name" value="BCTRLSENSOR"/>
</dbReference>
<comment type="catalytic activity">
    <reaction evidence="1">
        <text>ATP + protein L-histidine = ADP + protein N-phospho-L-histidine.</text>
        <dbReference type="EC" id="2.7.13.3"/>
    </reaction>
</comment>
<dbReference type="InterPro" id="IPR013656">
    <property type="entry name" value="PAS_4"/>
</dbReference>
<dbReference type="Gene3D" id="1.10.287.130">
    <property type="match status" value="1"/>
</dbReference>
<keyword evidence="11" id="KW-1185">Reference proteome</keyword>
<dbReference type="SMART" id="SM00387">
    <property type="entry name" value="HATPase_c"/>
    <property type="match status" value="1"/>
</dbReference>
<evidence type="ECO:0000259" key="8">
    <source>
        <dbReference type="PROSITE" id="PS50109"/>
    </source>
</evidence>
<name>A0ABD6CRR0_9EURY</name>
<evidence type="ECO:0000313" key="10">
    <source>
        <dbReference type="EMBL" id="MFD1599782.1"/>
    </source>
</evidence>
<feature type="domain" description="PAS" evidence="9">
    <location>
        <begin position="20"/>
        <end position="78"/>
    </location>
</feature>
<protein>
    <recommendedName>
        <fullName evidence="2">histidine kinase</fullName>
        <ecNumber evidence="2">2.7.13.3</ecNumber>
    </recommendedName>
</protein>
<dbReference type="SUPFAM" id="SSF55785">
    <property type="entry name" value="PYP-like sensor domain (PAS domain)"/>
    <property type="match status" value="1"/>
</dbReference>